<keyword evidence="2" id="KW-1185">Reference proteome</keyword>
<gene>
    <name evidence="1" type="ORF">JAO74_17630</name>
</gene>
<name>A0ABS0XV28_9SPHN</name>
<protein>
    <submittedName>
        <fullName evidence="1">Uncharacterized protein</fullName>
    </submittedName>
</protein>
<proteinExistence type="predicted"/>
<dbReference type="RefSeq" id="WP_199041364.1">
    <property type="nucleotide sequence ID" value="NZ_JAELXS010000017.1"/>
</dbReference>
<dbReference type="Proteomes" id="UP000640426">
    <property type="component" value="Unassembled WGS sequence"/>
</dbReference>
<organism evidence="1 2">
    <name type="scientific">Sphingomonas mollis</name>
    <dbReference type="NCBI Taxonomy" id="2795726"/>
    <lineage>
        <taxon>Bacteria</taxon>
        <taxon>Pseudomonadati</taxon>
        <taxon>Pseudomonadota</taxon>
        <taxon>Alphaproteobacteria</taxon>
        <taxon>Sphingomonadales</taxon>
        <taxon>Sphingomonadaceae</taxon>
        <taxon>Sphingomonas</taxon>
    </lineage>
</organism>
<comment type="caution">
    <text evidence="1">The sequence shown here is derived from an EMBL/GenBank/DDBJ whole genome shotgun (WGS) entry which is preliminary data.</text>
</comment>
<evidence type="ECO:0000313" key="2">
    <source>
        <dbReference type="Proteomes" id="UP000640426"/>
    </source>
</evidence>
<sequence>MLDPLARHAAWMIDLAAINAEIDLSGIPAPAQRPTLKRQRITKRATWWEE</sequence>
<dbReference type="EMBL" id="JAELXS010000017">
    <property type="protein sequence ID" value="MBJ6123603.1"/>
    <property type="molecule type" value="Genomic_DNA"/>
</dbReference>
<accession>A0ABS0XV28</accession>
<evidence type="ECO:0000313" key="1">
    <source>
        <dbReference type="EMBL" id="MBJ6123603.1"/>
    </source>
</evidence>
<reference evidence="2" key="1">
    <citation type="submission" date="2020-12" db="EMBL/GenBank/DDBJ databases">
        <title>Hymenobacter sp.</title>
        <authorList>
            <person name="Kim M.K."/>
        </authorList>
    </citation>
    <scope>NUCLEOTIDE SEQUENCE [LARGE SCALE GENOMIC DNA]</scope>
    <source>
        <strain evidence="2">BT553</strain>
    </source>
</reference>